<evidence type="ECO:0000256" key="1">
    <source>
        <dbReference type="SAM" id="SignalP"/>
    </source>
</evidence>
<accession>A0ABQ4A2T8</accession>
<evidence type="ECO:0000313" key="2">
    <source>
        <dbReference type="EMBL" id="GIE24938.1"/>
    </source>
</evidence>
<dbReference type="RefSeq" id="WP_203841913.1">
    <property type="nucleotide sequence ID" value="NZ_BAAATV010000001.1"/>
</dbReference>
<dbReference type="EMBL" id="BOMN01000113">
    <property type="protein sequence ID" value="GIE24938.1"/>
    <property type="molecule type" value="Genomic_DNA"/>
</dbReference>
<feature type="signal peptide" evidence="1">
    <location>
        <begin position="1"/>
        <end position="21"/>
    </location>
</feature>
<comment type="caution">
    <text evidence="2">The sequence shown here is derived from an EMBL/GenBank/DDBJ whole genome shotgun (WGS) entry which is preliminary data.</text>
</comment>
<keyword evidence="1" id="KW-0732">Signal</keyword>
<evidence type="ECO:0000313" key="3">
    <source>
        <dbReference type="Proteomes" id="UP000603200"/>
    </source>
</evidence>
<dbReference type="Proteomes" id="UP000603200">
    <property type="component" value="Unassembled WGS sequence"/>
</dbReference>
<protein>
    <submittedName>
        <fullName evidence="2">Uncharacterized protein</fullName>
    </submittedName>
</protein>
<proteinExistence type="predicted"/>
<gene>
    <name evidence="2" type="ORF">Ahu01nite_080400</name>
</gene>
<keyword evidence="3" id="KW-1185">Reference proteome</keyword>
<feature type="chain" id="PRO_5045354725" evidence="1">
    <location>
        <begin position="22"/>
        <end position="164"/>
    </location>
</feature>
<organism evidence="2 3">
    <name type="scientific">Winogradskya humida</name>
    <dbReference type="NCBI Taxonomy" id="113566"/>
    <lineage>
        <taxon>Bacteria</taxon>
        <taxon>Bacillati</taxon>
        <taxon>Actinomycetota</taxon>
        <taxon>Actinomycetes</taxon>
        <taxon>Micromonosporales</taxon>
        <taxon>Micromonosporaceae</taxon>
        <taxon>Winogradskya</taxon>
    </lineage>
</organism>
<name>A0ABQ4A2T8_9ACTN</name>
<sequence length="164" mass="17013">MARWKLITAAAGTATAASALAVVIALFLATDTPTPAGPPAATPPAQPVRMPQAGYFGLTARGGLCDTGFQGSQNIATLCARTFDGLANNGFKVDSGMEIVRLYHDLGQQGAFVCIGRGETKTEAEDPDLIYNNDGAGPGEQDSGYGEPVWRNAGSFEWASNCAK</sequence>
<reference evidence="2 3" key="1">
    <citation type="submission" date="2021-01" db="EMBL/GenBank/DDBJ databases">
        <title>Whole genome shotgun sequence of Actinoplanes humidus NBRC 14915.</title>
        <authorList>
            <person name="Komaki H."/>
            <person name="Tamura T."/>
        </authorList>
    </citation>
    <scope>NUCLEOTIDE SEQUENCE [LARGE SCALE GENOMIC DNA]</scope>
    <source>
        <strain evidence="2 3">NBRC 14915</strain>
    </source>
</reference>